<feature type="region of interest" description="Disordered" evidence="1">
    <location>
        <begin position="182"/>
        <end position="221"/>
    </location>
</feature>
<dbReference type="Proteomes" id="UP000694257">
    <property type="component" value="Chromosome"/>
</dbReference>
<accession>A0ABX8S121</accession>
<feature type="domain" description="Transglycosylase SLT" evidence="2">
    <location>
        <begin position="238"/>
        <end position="316"/>
    </location>
</feature>
<reference evidence="3 4" key="1">
    <citation type="submission" date="2021-07" db="EMBL/GenBank/DDBJ databases">
        <title>Whole Genome Sequence of Nocardia Iowensis.</title>
        <authorList>
            <person name="Lamm A."/>
            <person name="Collins-Fairclough A.M."/>
            <person name="Bunk B."/>
            <person name="Sproer C."/>
        </authorList>
    </citation>
    <scope>NUCLEOTIDE SEQUENCE [LARGE SCALE GENOMIC DNA]</scope>
    <source>
        <strain evidence="3 4">NRRL 5646</strain>
    </source>
</reference>
<dbReference type="InterPro" id="IPR008258">
    <property type="entry name" value="Transglycosylase_SLT_dom_1"/>
</dbReference>
<dbReference type="PANTHER" id="PTHR21525">
    <property type="entry name" value="MOTILE SPERM PROTEIN"/>
    <property type="match status" value="1"/>
</dbReference>
<evidence type="ECO:0000259" key="2">
    <source>
        <dbReference type="Pfam" id="PF01464"/>
    </source>
</evidence>
<protein>
    <submittedName>
        <fullName evidence="3">Transglycosylase SLT domain-containing protein</fullName>
    </submittedName>
</protein>
<proteinExistence type="predicted"/>
<evidence type="ECO:0000256" key="1">
    <source>
        <dbReference type="SAM" id="MobiDB-lite"/>
    </source>
</evidence>
<sequence length="334" mass="34514">MSVEPAAESRRGSTVSRPGPESSVSLPGSEGPFFAAALQALAAIAGQYGSGAPTVDTGRPPGPPSGPPEGPVLWDGAAWGQYQALQHNTSRQADALRNLNVELGQLLGGAATTTTQGRAAIGSIVAEVNTALTALGPVANTAAGRQLLISTLDNALRQAGTVLGGGQLAAAVTADQVERLADRYRRESRDSPSPRRRALGADSGRRADGPPRTRPSGQQGQWIGEALRVLAAHGYDISRIDPADIAAIIQHESGGNPHAINLWDSNAAAGIPSKGLMQTIDPTFNAHSLPGHRDIWNPVDNIIAGVRYSIDRYGSVSNVPGIVQLRGGGGYVGY</sequence>
<dbReference type="CDD" id="cd13402">
    <property type="entry name" value="LT_TF-like"/>
    <property type="match status" value="1"/>
</dbReference>
<dbReference type="Pfam" id="PF01464">
    <property type="entry name" value="SLT"/>
    <property type="match status" value="1"/>
</dbReference>
<feature type="compositionally biased region" description="Polar residues" evidence="1">
    <location>
        <begin position="12"/>
        <end position="26"/>
    </location>
</feature>
<feature type="compositionally biased region" description="Pro residues" evidence="1">
    <location>
        <begin position="60"/>
        <end position="70"/>
    </location>
</feature>
<feature type="region of interest" description="Disordered" evidence="1">
    <location>
        <begin position="1"/>
        <end position="29"/>
    </location>
</feature>
<dbReference type="EMBL" id="CP078145">
    <property type="protein sequence ID" value="QXN95602.1"/>
    <property type="molecule type" value="Genomic_DNA"/>
</dbReference>
<dbReference type="Pfam" id="PF10774">
    <property type="entry name" value="DUF4226"/>
    <property type="match status" value="1"/>
</dbReference>
<dbReference type="RefSeq" id="WP_218478550.1">
    <property type="nucleotide sequence ID" value="NZ_CP078145.1"/>
</dbReference>
<feature type="compositionally biased region" description="Basic and acidic residues" evidence="1">
    <location>
        <begin position="182"/>
        <end position="193"/>
    </location>
</feature>
<evidence type="ECO:0000313" key="4">
    <source>
        <dbReference type="Proteomes" id="UP000694257"/>
    </source>
</evidence>
<dbReference type="PANTHER" id="PTHR21525:SF9">
    <property type="entry name" value="CHANNEL_COLICIN DOMAIN-CONTAINING PROTEIN"/>
    <property type="match status" value="1"/>
</dbReference>
<dbReference type="InterPro" id="IPR019710">
    <property type="entry name" value="DUF4226"/>
</dbReference>
<evidence type="ECO:0000313" key="3">
    <source>
        <dbReference type="EMBL" id="QXN95602.1"/>
    </source>
</evidence>
<feature type="region of interest" description="Disordered" evidence="1">
    <location>
        <begin position="49"/>
        <end position="71"/>
    </location>
</feature>
<name>A0ABX8S121_NOCIO</name>
<organism evidence="3 4">
    <name type="scientific">Nocardia iowensis</name>
    <dbReference type="NCBI Taxonomy" id="204891"/>
    <lineage>
        <taxon>Bacteria</taxon>
        <taxon>Bacillati</taxon>
        <taxon>Actinomycetota</taxon>
        <taxon>Actinomycetes</taxon>
        <taxon>Mycobacteriales</taxon>
        <taxon>Nocardiaceae</taxon>
        <taxon>Nocardia</taxon>
    </lineage>
</organism>
<keyword evidence="4" id="KW-1185">Reference proteome</keyword>
<gene>
    <name evidence="3" type="ORF">KV110_17310</name>
</gene>